<dbReference type="Proteomes" id="UP000233769">
    <property type="component" value="Chromosome tk0001"/>
</dbReference>
<name>A0A2N9ARY2_METEX</name>
<feature type="domain" description="OmpA-like" evidence="11">
    <location>
        <begin position="544"/>
        <end position="670"/>
    </location>
</feature>
<evidence type="ECO:0000256" key="7">
    <source>
        <dbReference type="RuleBase" id="RU004057"/>
    </source>
</evidence>
<evidence type="ECO:0000256" key="8">
    <source>
        <dbReference type="SAM" id="Coils"/>
    </source>
</evidence>
<dbReference type="PANTHER" id="PTHR30329">
    <property type="entry name" value="STATOR ELEMENT OF FLAGELLAR MOTOR COMPLEX"/>
    <property type="match status" value="1"/>
</dbReference>
<dbReference type="PANTHER" id="PTHR30329:SF21">
    <property type="entry name" value="LIPOPROTEIN YIAD-RELATED"/>
    <property type="match status" value="1"/>
</dbReference>
<sequence length="670" mass="71620">MAARSASLDTPPLAKPGMTLVRMLVFLALAGFLAFVLYKQITPAFLANPGLNGLILGVLLIAVLLAFGQVTRLFREVRYVNAVAAGQTPKDRPALLAPLLPAIAARRDGMTLSSTRAHLDTTAVRLDEGREILRYIAGILILLGLLGTFWGLIETLSAVGSVIGGMRGGGDAAVMFDELKSGLAVPLSGIGLAFSASLFGLASSLIVGFLDLQTGQAHSRFHNELEDWLVSGEEQALATTTVAARPAPEHDPAIARELQAAVDRLSGVIAEGAGGPGRNPGHDQPRRGHPRARAAHARRAADDPRLGRGPGRPGAGAEAGARTARAREGRLLNGLCPCPLAAQPERLAGLCRRACDTPAGRRLPAHRLRGGAVLPLSQELTGRDAVLTRLNRQIADLTDLLALERSSRRAQEEAASGLRNTLTATEAERDRLRALTDASEAAQGKSADVDAQLAAERGATQRAQNQVELLNEQIRALRRQLAALEDALAASESRDRESQARIAELGSRLNVALAQRVQELARYRSDFFGRLRQVIGSRTDVRIVGDRFVLQSEVLFAAGSAALKPEAGPELDRIAGAILDIAREIPADIPWVLRVDGHTDARPIQSAQFPSNWALSASRAIAVVQYLRSKGLPPQRLLAGAFGEFQPLDSGTSEEAYSRNRRIEMKLTER</sequence>
<comment type="similarity">
    <text evidence="7">Belongs to the exbB/tolQ family.</text>
</comment>
<dbReference type="GO" id="GO:0015031">
    <property type="term" value="P:protein transport"/>
    <property type="evidence" value="ECO:0007669"/>
    <property type="project" value="UniProtKB-KW"/>
</dbReference>
<evidence type="ECO:0000259" key="11">
    <source>
        <dbReference type="PROSITE" id="PS51123"/>
    </source>
</evidence>
<dbReference type="InterPro" id="IPR002898">
    <property type="entry name" value="MotA_ExbB_proton_chnl"/>
</dbReference>
<evidence type="ECO:0000313" key="13">
    <source>
        <dbReference type="Proteomes" id="UP000233769"/>
    </source>
</evidence>
<feature type="compositionally biased region" description="Basic residues" evidence="9">
    <location>
        <begin position="287"/>
        <end position="298"/>
    </location>
</feature>
<keyword evidence="4 10" id="KW-1133">Transmembrane helix</keyword>
<evidence type="ECO:0000256" key="9">
    <source>
        <dbReference type="SAM" id="MobiDB-lite"/>
    </source>
</evidence>
<evidence type="ECO:0000313" key="12">
    <source>
        <dbReference type="EMBL" id="SOR30111.1"/>
    </source>
</evidence>
<dbReference type="InterPro" id="IPR050330">
    <property type="entry name" value="Bact_OuterMem_StrucFunc"/>
</dbReference>
<keyword evidence="7" id="KW-0813">Transport</keyword>
<keyword evidence="12" id="KW-0969">Cilium</keyword>
<dbReference type="GO" id="GO:0005886">
    <property type="term" value="C:plasma membrane"/>
    <property type="evidence" value="ECO:0007669"/>
    <property type="project" value="UniProtKB-SubCell"/>
</dbReference>
<evidence type="ECO:0000256" key="3">
    <source>
        <dbReference type="ARBA" id="ARBA00022692"/>
    </source>
</evidence>
<keyword evidence="3 10" id="KW-0812">Transmembrane</keyword>
<keyword evidence="12" id="KW-0966">Cell projection</keyword>
<dbReference type="NCBIfam" id="NF006544">
    <property type="entry name" value="PRK09039.1-3"/>
    <property type="match status" value="1"/>
</dbReference>
<feature type="transmembrane region" description="Helical" evidence="10">
    <location>
        <begin position="20"/>
        <end position="38"/>
    </location>
</feature>
<dbReference type="NCBIfam" id="NF006543">
    <property type="entry name" value="PRK09039.1-2"/>
    <property type="match status" value="1"/>
</dbReference>
<reference evidence="13" key="1">
    <citation type="submission" date="2017-10" db="EMBL/GenBank/DDBJ databases">
        <authorList>
            <person name="Regsiter A."/>
            <person name="William W."/>
        </authorList>
    </citation>
    <scope>NUCLEOTIDE SEQUENCE [LARGE SCALE GENOMIC DNA]</scope>
</reference>
<dbReference type="Pfam" id="PF01618">
    <property type="entry name" value="MotA_ExbB"/>
    <property type="match status" value="1"/>
</dbReference>
<evidence type="ECO:0000256" key="1">
    <source>
        <dbReference type="ARBA" id="ARBA00004651"/>
    </source>
</evidence>
<feature type="coiled-coil region" evidence="8">
    <location>
        <begin position="453"/>
        <end position="494"/>
    </location>
</feature>
<dbReference type="SUPFAM" id="SSF103088">
    <property type="entry name" value="OmpA-like"/>
    <property type="match status" value="1"/>
</dbReference>
<dbReference type="EMBL" id="LT962688">
    <property type="protein sequence ID" value="SOR30111.1"/>
    <property type="molecule type" value="Genomic_DNA"/>
</dbReference>
<protein>
    <submittedName>
        <fullName evidence="12">Flagellar motor protein MotB (Modular protein)</fullName>
    </submittedName>
</protein>
<accession>A0A2N9ARY2</accession>
<evidence type="ECO:0000256" key="6">
    <source>
        <dbReference type="PROSITE-ProRule" id="PRU00473"/>
    </source>
</evidence>
<organism evidence="12 13">
    <name type="scientific">Methylorubrum extorquens</name>
    <name type="common">Methylobacterium dichloromethanicum</name>
    <name type="synonym">Methylobacterium extorquens</name>
    <dbReference type="NCBI Taxonomy" id="408"/>
    <lineage>
        <taxon>Bacteria</taxon>
        <taxon>Pseudomonadati</taxon>
        <taxon>Pseudomonadota</taxon>
        <taxon>Alphaproteobacteria</taxon>
        <taxon>Hyphomicrobiales</taxon>
        <taxon>Methylobacteriaceae</taxon>
        <taxon>Methylorubrum</taxon>
    </lineage>
</organism>
<dbReference type="CDD" id="cd07185">
    <property type="entry name" value="OmpA_C-like"/>
    <property type="match status" value="1"/>
</dbReference>
<dbReference type="InterPro" id="IPR006665">
    <property type="entry name" value="OmpA-like"/>
</dbReference>
<evidence type="ECO:0000256" key="4">
    <source>
        <dbReference type="ARBA" id="ARBA00022989"/>
    </source>
</evidence>
<gene>
    <name evidence="12" type="ORF">TK0001_3509</name>
</gene>
<keyword evidence="8" id="KW-0175">Coiled coil</keyword>
<dbReference type="AlphaFoldDB" id="A0A2N9ARY2"/>
<feature type="transmembrane region" description="Helical" evidence="10">
    <location>
        <begin position="50"/>
        <end position="68"/>
    </location>
</feature>
<dbReference type="PROSITE" id="PS51123">
    <property type="entry name" value="OMPA_2"/>
    <property type="match status" value="1"/>
</dbReference>
<feature type="region of interest" description="Disordered" evidence="9">
    <location>
        <begin position="269"/>
        <end position="323"/>
    </location>
</feature>
<dbReference type="Gene3D" id="3.30.1330.60">
    <property type="entry name" value="OmpA-like domain"/>
    <property type="match status" value="1"/>
</dbReference>
<evidence type="ECO:0000256" key="2">
    <source>
        <dbReference type="ARBA" id="ARBA00022475"/>
    </source>
</evidence>
<keyword evidence="12" id="KW-0282">Flagellum</keyword>
<dbReference type="InterPro" id="IPR036737">
    <property type="entry name" value="OmpA-like_sf"/>
</dbReference>
<keyword evidence="7" id="KW-0653">Protein transport</keyword>
<evidence type="ECO:0000256" key="10">
    <source>
        <dbReference type="SAM" id="Phobius"/>
    </source>
</evidence>
<evidence type="ECO:0000256" key="5">
    <source>
        <dbReference type="ARBA" id="ARBA00023136"/>
    </source>
</evidence>
<comment type="subcellular location">
    <subcellularLocation>
        <location evidence="1">Cell membrane</location>
        <topology evidence="1">Multi-pass membrane protein</topology>
    </subcellularLocation>
    <subcellularLocation>
        <location evidence="7">Membrane</location>
        <topology evidence="7">Multi-pass membrane protein</topology>
    </subcellularLocation>
</comment>
<keyword evidence="2" id="KW-1003">Cell membrane</keyword>
<dbReference type="Pfam" id="PF00691">
    <property type="entry name" value="OmpA"/>
    <property type="match status" value="1"/>
</dbReference>
<feature type="transmembrane region" description="Helical" evidence="10">
    <location>
        <begin position="132"/>
        <end position="153"/>
    </location>
</feature>
<keyword evidence="5 6" id="KW-0472">Membrane</keyword>
<dbReference type="NCBIfam" id="NF006545">
    <property type="entry name" value="PRK09039.1-4"/>
    <property type="match status" value="1"/>
</dbReference>
<proteinExistence type="inferred from homology"/>